<feature type="compositionally biased region" description="Basic and acidic residues" evidence="1">
    <location>
        <begin position="63"/>
        <end position="76"/>
    </location>
</feature>
<accession>A0ABQ9Z6Z9</accession>
<evidence type="ECO:0000256" key="1">
    <source>
        <dbReference type="SAM" id="MobiDB-lite"/>
    </source>
</evidence>
<evidence type="ECO:0000313" key="3">
    <source>
        <dbReference type="Proteomes" id="UP001234178"/>
    </source>
</evidence>
<protein>
    <submittedName>
        <fullName evidence="2">Uncharacterized protein</fullName>
    </submittedName>
</protein>
<gene>
    <name evidence="2" type="ORF">OUZ56_013803</name>
</gene>
<proteinExistence type="predicted"/>
<dbReference type="Proteomes" id="UP001234178">
    <property type="component" value="Unassembled WGS sequence"/>
</dbReference>
<feature type="region of interest" description="Disordered" evidence="1">
    <location>
        <begin position="63"/>
        <end position="84"/>
    </location>
</feature>
<name>A0ABQ9Z6Z9_9CRUS</name>
<dbReference type="EMBL" id="JAOYFB010000002">
    <property type="protein sequence ID" value="KAK4008670.1"/>
    <property type="molecule type" value="Genomic_DNA"/>
</dbReference>
<keyword evidence="3" id="KW-1185">Reference proteome</keyword>
<organism evidence="2 3">
    <name type="scientific">Daphnia magna</name>
    <dbReference type="NCBI Taxonomy" id="35525"/>
    <lineage>
        <taxon>Eukaryota</taxon>
        <taxon>Metazoa</taxon>
        <taxon>Ecdysozoa</taxon>
        <taxon>Arthropoda</taxon>
        <taxon>Crustacea</taxon>
        <taxon>Branchiopoda</taxon>
        <taxon>Diplostraca</taxon>
        <taxon>Cladocera</taxon>
        <taxon>Anomopoda</taxon>
        <taxon>Daphniidae</taxon>
        <taxon>Daphnia</taxon>
    </lineage>
</organism>
<sequence length="84" mass="9859">MFRGINLLVRYFPSFCRSQVVDLFRPWPRNIVLLRLTENSEIYVQKNAKGFVAKEMEVGCNGGREREGRPYRRETFSRSGVSNE</sequence>
<reference evidence="2 3" key="1">
    <citation type="journal article" date="2023" name="Nucleic Acids Res.">
        <title>The hologenome of Daphnia magna reveals possible DNA methylation and microbiome-mediated evolution of the host genome.</title>
        <authorList>
            <person name="Chaturvedi A."/>
            <person name="Li X."/>
            <person name="Dhandapani V."/>
            <person name="Marshall H."/>
            <person name="Kissane S."/>
            <person name="Cuenca-Cambronero M."/>
            <person name="Asole G."/>
            <person name="Calvet F."/>
            <person name="Ruiz-Romero M."/>
            <person name="Marangio P."/>
            <person name="Guigo R."/>
            <person name="Rago D."/>
            <person name="Mirbahai L."/>
            <person name="Eastwood N."/>
            <person name="Colbourne J.K."/>
            <person name="Zhou J."/>
            <person name="Mallon E."/>
            <person name="Orsini L."/>
        </authorList>
    </citation>
    <scope>NUCLEOTIDE SEQUENCE [LARGE SCALE GENOMIC DNA]</scope>
    <source>
        <strain evidence="2">LRV0_1</strain>
    </source>
</reference>
<evidence type="ECO:0000313" key="2">
    <source>
        <dbReference type="EMBL" id="KAK4008670.1"/>
    </source>
</evidence>
<comment type="caution">
    <text evidence="2">The sequence shown here is derived from an EMBL/GenBank/DDBJ whole genome shotgun (WGS) entry which is preliminary data.</text>
</comment>